<feature type="region of interest" description="Disordered" evidence="1">
    <location>
        <begin position="24"/>
        <end position="43"/>
    </location>
</feature>
<evidence type="ECO:0000256" key="1">
    <source>
        <dbReference type="SAM" id="MobiDB-lite"/>
    </source>
</evidence>
<keyword evidence="3" id="KW-1185">Reference proteome</keyword>
<feature type="non-terminal residue" evidence="2">
    <location>
        <position position="1"/>
    </location>
</feature>
<accession>X6NVK4</accession>
<evidence type="ECO:0000313" key="3">
    <source>
        <dbReference type="Proteomes" id="UP000023152"/>
    </source>
</evidence>
<name>X6NVK4_RETFI</name>
<sequence length="252" mass="28449">KKEQTIDNAPNVGLTYSDSTELSGMFATTSSPKEGHDVPPHSRGLGMGIGIGISTLLLNTTNPLTIEWTALRQKSWDESSPHELKPQSSPPVVDVVNVSEAGSSPRRPVVNNPSWRWATVTSRETHNPNKTNHNINSHFNPNSKHESLKPALQKSTSLRESYLNRHKIKEEQRRQVMKNVKLSDFLQHEKGFRLFATHLAKEFASELNLYYKFLSLCVFPLYFTHSLPLFTTYTQKFAVCVAILSFKDANET</sequence>
<gene>
    <name evidence="2" type="ORF">RFI_07282</name>
</gene>
<comment type="caution">
    <text evidence="2">The sequence shown here is derived from an EMBL/GenBank/DDBJ whole genome shotgun (WGS) entry which is preliminary data.</text>
</comment>
<organism evidence="2 3">
    <name type="scientific">Reticulomyxa filosa</name>
    <dbReference type="NCBI Taxonomy" id="46433"/>
    <lineage>
        <taxon>Eukaryota</taxon>
        <taxon>Sar</taxon>
        <taxon>Rhizaria</taxon>
        <taxon>Retaria</taxon>
        <taxon>Foraminifera</taxon>
        <taxon>Monothalamids</taxon>
        <taxon>Reticulomyxidae</taxon>
        <taxon>Reticulomyxa</taxon>
    </lineage>
</organism>
<feature type="compositionally biased region" description="Polar residues" evidence="1">
    <location>
        <begin position="124"/>
        <end position="142"/>
    </location>
</feature>
<dbReference type="Proteomes" id="UP000023152">
    <property type="component" value="Unassembled WGS sequence"/>
</dbReference>
<protein>
    <submittedName>
        <fullName evidence="2">Uncharacterized protein</fullName>
    </submittedName>
</protein>
<feature type="region of interest" description="Disordered" evidence="1">
    <location>
        <begin position="124"/>
        <end position="151"/>
    </location>
</feature>
<dbReference type="AlphaFoldDB" id="X6NVK4"/>
<proteinExistence type="predicted"/>
<dbReference type="EMBL" id="ASPP01005813">
    <property type="protein sequence ID" value="ETO29839.1"/>
    <property type="molecule type" value="Genomic_DNA"/>
</dbReference>
<evidence type="ECO:0000313" key="2">
    <source>
        <dbReference type="EMBL" id="ETO29839.1"/>
    </source>
</evidence>
<reference evidence="2 3" key="1">
    <citation type="journal article" date="2013" name="Curr. Biol.">
        <title>The Genome of the Foraminiferan Reticulomyxa filosa.</title>
        <authorList>
            <person name="Glockner G."/>
            <person name="Hulsmann N."/>
            <person name="Schleicher M."/>
            <person name="Noegel A.A."/>
            <person name="Eichinger L."/>
            <person name="Gallinger C."/>
            <person name="Pawlowski J."/>
            <person name="Sierra R."/>
            <person name="Euteneuer U."/>
            <person name="Pillet L."/>
            <person name="Moustafa A."/>
            <person name="Platzer M."/>
            <person name="Groth M."/>
            <person name="Szafranski K."/>
            <person name="Schliwa M."/>
        </authorList>
    </citation>
    <scope>NUCLEOTIDE SEQUENCE [LARGE SCALE GENOMIC DNA]</scope>
</reference>